<name>A0A3G5A8T2_9VIRU</name>
<proteinExistence type="predicted"/>
<protein>
    <submittedName>
        <fullName evidence="1">Uncharacterized protein</fullName>
    </submittedName>
</protein>
<reference evidence="1" key="1">
    <citation type="submission" date="2018-10" db="EMBL/GenBank/DDBJ databases">
        <title>Hidden diversity of soil giant viruses.</title>
        <authorList>
            <person name="Schulz F."/>
            <person name="Alteio L."/>
            <person name="Goudeau D."/>
            <person name="Ryan E.M."/>
            <person name="Malmstrom R.R."/>
            <person name="Blanchard J."/>
            <person name="Woyke T."/>
        </authorList>
    </citation>
    <scope>NUCLEOTIDE SEQUENCE</scope>
    <source>
        <strain evidence="1">HAV1</strain>
    </source>
</reference>
<gene>
    <name evidence="1" type="ORF">Harvfovirus61_2</name>
</gene>
<organism evidence="1">
    <name type="scientific">Harvfovirus sp</name>
    <dbReference type="NCBI Taxonomy" id="2487768"/>
    <lineage>
        <taxon>Viruses</taxon>
        <taxon>Varidnaviria</taxon>
        <taxon>Bamfordvirae</taxon>
        <taxon>Nucleocytoviricota</taxon>
        <taxon>Megaviricetes</taxon>
        <taxon>Imitervirales</taxon>
        <taxon>Mimiviridae</taxon>
        <taxon>Klosneuvirinae</taxon>
    </lineage>
</organism>
<evidence type="ECO:0000313" key="1">
    <source>
        <dbReference type="EMBL" id="AYV81779.1"/>
    </source>
</evidence>
<dbReference type="EMBL" id="MK072303">
    <property type="protein sequence ID" value="AYV81779.1"/>
    <property type="molecule type" value="Genomic_DNA"/>
</dbReference>
<accession>A0A3G5A8T2</accession>
<sequence length="85" mass="9323">MTRQCSCGNAQRNNNVPYSELMNKNCPSSSCILSGDPPSSPECTECNDNCDRRDAKLKTDGVPLEIRSALLKECRHVCMKGPCSI</sequence>